<dbReference type="PANTHER" id="PTHR43880">
    <property type="entry name" value="ALCOHOL DEHYDROGENASE"/>
    <property type="match status" value="1"/>
</dbReference>
<dbReference type="InterPro" id="IPR013154">
    <property type="entry name" value="ADH-like_N"/>
</dbReference>
<keyword evidence="4 11" id="KW-0862">Zinc</keyword>
<accession>A0A813D1X9</accession>
<dbReference type="FunFam" id="3.40.50.720:FF:000003">
    <property type="entry name" value="S-(hydroxymethyl)glutathione dehydrogenase"/>
    <property type="match status" value="1"/>
</dbReference>
<dbReference type="GO" id="GO:0004022">
    <property type="term" value="F:alcohol dehydrogenase (NAD+) activity"/>
    <property type="evidence" value="ECO:0007669"/>
    <property type="project" value="UniProtKB-EC"/>
</dbReference>
<dbReference type="InterPro" id="IPR002328">
    <property type="entry name" value="ADH_Zn_CS"/>
</dbReference>
<evidence type="ECO:0000256" key="11">
    <source>
        <dbReference type="RuleBase" id="RU361277"/>
    </source>
</evidence>
<dbReference type="PROSITE" id="PS00059">
    <property type="entry name" value="ADH_ZINC"/>
    <property type="match status" value="1"/>
</dbReference>
<organism evidence="13 14">
    <name type="scientific">Polarella glacialis</name>
    <name type="common">Dinoflagellate</name>
    <dbReference type="NCBI Taxonomy" id="89957"/>
    <lineage>
        <taxon>Eukaryota</taxon>
        <taxon>Sar</taxon>
        <taxon>Alveolata</taxon>
        <taxon>Dinophyceae</taxon>
        <taxon>Suessiales</taxon>
        <taxon>Suessiaceae</taxon>
        <taxon>Polarella</taxon>
    </lineage>
</organism>
<dbReference type="Pfam" id="PF08240">
    <property type="entry name" value="ADH_N"/>
    <property type="match status" value="1"/>
</dbReference>
<dbReference type="PROSITE" id="PS51184">
    <property type="entry name" value="JMJC"/>
    <property type="match status" value="1"/>
</dbReference>
<comment type="similarity">
    <text evidence="2">Belongs to the zinc-containing alcohol dehydrogenase family. Class-III subfamily.</text>
</comment>
<dbReference type="EMBL" id="CAJNNV010000352">
    <property type="protein sequence ID" value="CAE8582316.1"/>
    <property type="molecule type" value="Genomic_DNA"/>
</dbReference>
<dbReference type="OrthoDB" id="417550at2759"/>
<evidence type="ECO:0000256" key="4">
    <source>
        <dbReference type="ARBA" id="ARBA00022833"/>
    </source>
</evidence>
<evidence type="ECO:0000256" key="7">
    <source>
        <dbReference type="ARBA" id="ARBA00047793"/>
    </source>
</evidence>
<dbReference type="Pfam" id="PF00107">
    <property type="entry name" value="ADH_zinc_N"/>
    <property type="match status" value="1"/>
</dbReference>
<dbReference type="InterPro" id="IPR014183">
    <property type="entry name" value="ADH_3"/>
</dbReference>
<evidence type="ECO:0000256" key="2">
    <source>
        <dbReference type="ARBA" id="ARBA00010902"/>
    </source>
</evidence>
<evidence type="ECO:0000259" key="12">
    <source>
        <dbReference type="PROSITE" id="PS51184"/>
    </source>
</evidence>
<dbReference type="SUPFAM" id="SSF50129">
    <property type="entry name" value="GroES-like"/>
    <property type="match status" value="1"/>
</dbReference>
<dbReference type="GO" id="GO:0005829">
    <property type="term" value="C:cytosol"/>
    <property type="evidence" value="ECO:0007669"/>
    <property type="project" value="TreeGrafter"/>
</dbReference>
<dbReference type="InterPro" id="IPR036291">
    <property type="entry name" value="NAD(P)-bd_dom_sf"/>
</dbReference>
<sequence length="1244" mass="134763">FHSSQLTGLLSWCPESLPAPSVYSAATEQSLAATAGPQEIECLAAVAFAPKQPLQLVKVKVAAPQAGEVRIKTVAVALCHTDAYTLEGSDPEGLFPCILGHEAAGIVESVGPDVTEFKVGDHVIPCYQAYCGKCQFCLRPGINLCTSVRAFTGKGVMKADGKPRYTYEGKPIYHFMGTSSFSEYSVLHAESLAKIRQDAPLDKVCLLGCGISTGWGAVWNNAKVERGARAVVFGMGAVGLSVVEGLVKAGASQIIAVDLLPKKLELAKKWGATHTIDPRELPEGTNVTQRIVEMTEFGADYTFECTGNTVVMRSALEASARGWGKSVVLGVAAAGQEIATRPFQLVTGRTWMGTAFGGWKSKPQVPMLVDQYMAGNLKIDEYVTHNLKFTEIFSCDQQSLRVAARRLGSVTEIYGMMGPAVATVSLHLRNGLVRSYGAGGDDAQGPWVLDDDEAVTAVSQEARQDLLGNALTFYSSKGKVCQLVGAQARKVGRFSAKPGSQICGLRYTGSQLCGVDTMPVDRSQKGVVASISGWCGTSVDGAEFQLRDGSTLRYGGAGGTSVGPWVLDADERLIFAEQERSESFLGNSLVLMTSKGRVISMRGTSAAETVHFAVASGVAQIDRLRFEGSRLVDVESPPADQELASANFRMDTPNWSRTSDAAKAMVRGLLQADPANSSFLAFGEFVKKCWQFAKAAEAHDESVMAASTLDIFRRTGRHNCLRFEDRGCAPHLGSALSGCQVKHVAVDGQYAKKAGAQKLPAVKPVSRLAVDATPEEKGCGQEFLEFYLRREPVIIPDVTRNWPAREGWDLDGCRQFVCKHACDVPVELAMYQFDAPDGTRYKDLELSSVSKYFEYIDRCIHKNMEQKSALKNGVNVPRDAISSVCPVPAVLKELHDSGKLKLRDLAGRQFSRLFISLKGFHGRCHYDRFGYPFFSVQIKGSKTWYLYSADALPMKRAVPFDNAPFEDFCVPSVRNEYAGWVAELNEGDMLFLPPYTYHSVCHTGQFNMNIDYACLPDLCWAEAVNSLPLALQDVGGMLGGRALMFYALPKLLPDSLACKRVQAKLLSGVFELEDLGLVLNSSIFAELNAEEESTEELLSRALAASEKSAAGAGTAALLLESCLACEAAMRTPHDVLLALCFLTRNLIADKQLVELMNSLRIVKDTILEDCSGLEGKILSKGRVGPPPSEAEVVAAERAAARSLGEEFSEKSPSLRMMRDFVKVLSEPVVKARFWPDVISVEGAA</sequence>
<dbReference type="GO" id="GO:0046294">
    <property type="term" value="P:formaldehyde catabolic process"/>
    <property type="evidence" value="ECO:0007669"/>
    <property type="project" value="InterPro"/>
</dbReference>
<comment type="cofactor">
    <cofactor evidence="1 11">
        <name>Zn(2+)</name>
        <dbReference type="ChEBI" id="CHEBI:29105"/>
    </cofactor>
</comment>
<evidence type="ECO:0000256" key="3">
    <source>
        <dbReference type="ARBA" id="ARBA00022723"/>
    </source>
</evidence>
<keyword evidence="6" id="KW-0520">NAD</keyword>
<evidence type="ECO:0000313" key="13">
    <source>
        <dbReference type="EMBL" id="CAE8582316.1"/>
    </source>
</evidence>
<dbReference type="SUPFAM" id="SSF51197">
    <property type="entry name" value="Clavaminate synthase-like"/>
    <property type="match status" value="1"/>
</dbReference>
<feature type="domain" description="JmjC" evidence="12">
    <location>
        <begin position="865"/>
        <end position="1031"/>
    </location>
</feature>
<dbReference type="InterPro" id="IPR011032">
    <property type="entry name" value="GroES-like_sf"/>
</dbReference>
<comment type="catalytic activity">
    <reaction evidence="9">
        <text>a secondary alcohol + NAD(+) = a ketone + NADH + H(+)</text>
        <dbReference type="Rhea" id="RHEA:10740"/>
        <dbReference type="ChEBI" id="CHEBI:15378"/>
        <dbReference type="ChEBI" id="CHEBI:17087"/>
        <dbReference type="ChEBI" id="CHEBI:35681"/>
        <dbReference type="ChEBI" id="CHEBI:57540"/>
        <dbReference type="ChEBI" id="CHEBI:57945"/>
        <dbReference type="EC" id="1.1.1.1"/>
    </reaction>
</comment>
<dbReference type="InterPro" id="IPR041667">
    <property type="entry name" value="Cupin_8"/>
</dbReference>
<keyword evidence="14" id="KW-1185">Reference proteome</keyword>
<gene>
    <name evidence="13" type="ORF">PGLA1383_LOCUS1316</name>
</gene>
<keyword evidence="5" id="KW-0560">Oxidoreductase</keyword>
<evidence type="ECO:0000313" key="14">
    <source>
        <dbReference type="Proteomes" id="UP000654075"/>
    </source>
</evidence>
<dbReference type="Pfam" id="PF13621">
    <property type="entry name" value="Cupin_8"/>
    <property type="match status" value="1"/>
</dbReference>
<evidence type="ECO:0000256" key="9">
    <source>
        <dbReference type="ARBA" id="ARBA00049164"/>
    </source>
</evidence>
<comment type="catalytic activity">
    <reaction evidence="8">
        <text>S-(hydroxymethyl)glutathione + NAD(+) = S-formylglutathione + NADH + H(+)</text>
        <dbReference type="Rhea" id="RHEA:19985"/>
        <dbReference type="ChEBI" id="CHEBI:15378"/>
        <dbReference type="ChEBI" id="CHEBI:57540"/>
        <dbReference type="ChEBI" id="CHEBI:57688"/>
        <dbReference type="ChEBI" id="CHEBI:57945"/>
        <dbReference type="ChEBI" id="CHEBI:58758"/>
        <dbReference type="EC" id="1.1.1.284"/>
    </reaction>
</comment>
<dbReference type="CDD" id="cd08300">
    <property type="entry name" value="alcohol_DH_class_III"/>
    <property type="match status" value="1"/>
</dbReference>
<dbReference type="InterPro" id="IPR013149">
    <property type="entry name" value="ADH-like_C"/>
</dbReference>
<dbReference type="GO" id="GO:0008270">
    <property type="term" value="F:zinc ion binding"/>
    <property type="evidence" value="ECO:0007669"/>
    <property type="project" value="InterPro"/>
</dbReference>
<dbReference type="Gene3D" id="2.60.120.650">
    <property type="entry name" value="Cupin"/>
    <property type="match status" value="1"/>
</dbReference>
<dbReference type="Gene3D" id="3.90.180.10">
    <property type="entry name" value="Medium-chain alcohol dehydrogenases, catalytic domain"/>
    <property type="match status" value="1"/>
</dbReference>
<protein>
    <recommendedName>
        <fullName evidence="12">JmjC domain-containing protein</fullName>
    </recommendedName>
</protein>
<evidence type="ECO:0000256" key="5">
    <source>
        <dbReference type="ARBA" id="ARBA00023002"/>
    </source>
</evidence>
<dbReference type="PANTHER" id="PTHR43880:SF12">
    <property type="entry name" value="ALCOHOL DEHYDROGENASE CLASS-3"/>
    <property type="match status" value="1"/>
</dbReference>
<name>A0A813D1X9_POLGL</name>
<keyword evidence="3 11" id="KW-0479">Metal-binding</keyword>
<evidence type="ECO:0000256" key="8">
    <source>
        <dbReference type="ARBA" id="ARBA00048110"/>
    </source>
</evidence>
<dbReference type="FunFam" id="3.90.180.10:FF:000067">
    <property type="entry name" value="alcohol dehydrogenase 1-like isoform X1"/>
    <property type="match status" value="1"/>
</dbReference>
<evidence type="ECO:0000256" key="6">
    <source>
        <dbReference type="ARBA" id="ARBA00023027"/>
    </source>
</evidence>
<comment type="caution">
    <text evidence="13">The sequence shown here is derived from an EMBL/GenBank/DDBJ whole genome shotgun (WGS) entry which is preliminary data.</text>
</comment>
<evidence type="ECO:0000256" key="1">
    <source>
        <dbReference type="ARBA" id="ARBA00001947"/>
    </source>
</evidence>
<comment type="catalytic activity">
    <reaction evidence="7">
        <text>S-(hydroxymethyl)glutathione + NADP(+) = S-formylglutathione + NADPH + H(+)</text>
        <dbReference type="Rhea" id="RHEA:19981"/>
        <dbReference type="ChEBI" id="CHEBI:15378"/>
        <dbReference type="ChEBI" id="CHEBI:57688"/>
        <dbReference type="ChEBI" id="CHEBI:57783"/>
        <dbReference type="ChEBI" id="CHEBI:58349"/>
        <dbReference type="ChEBI" id="CHEBI:58758"/>
        <dbReference type="EC" id="1.1.1.284"/>
    </reaction>
</comment>
<dbReference type="Gene3D" id="3.40.50.720">
    <property type="entry name" value="NAD(P)-binding Rossmann-like Domain"/>
    <property type="match status" value="1"/>
</dbReference>
<dbReference type="GO" id="GO:0051903">
    <property type="term" value="F:S-(hydroxymethyl)glutathione dehydrogenase [NAD(P)+] activity"/>
    <property type="evidence" value="ECO:0007669"/>
    <property type="project" value="UniProtKB-EC"/>
</dbReference>
<reference evidence="13" key="1">
    <citation type="submission" date="2021-02" db="EMBL/GenBank/DDBJ databases">
        <authorList>
            <person name="Dougan E. K."/>
            <person name="Rhodes N."/>
            <person name="Thang M."/>
            <person name="Chan C."/>
        </authorList>
    </citation>
    <scope>NUCLEOTIDE SEQUENCE</scope>
</reference>
<proteinExistence type="inferred from homology"/>
<dbReference type="Proteomes" id="UP000654075">
    <property type="component" value="Unassembled WGS sequence"/>
</dbReference>
<dbReference type="SUPFAM" id="SSF51735">
    <property type="entry name" value="NAD(P)-binding Rossmann-fold domains"/>
    <property type="match status" value="1"/>
</dbReference>
<dbReference type="InterPro" id="IPR003347">
    <property type="entry name" value="JmjC_dom"/>
</dbReference>
<feature type="non-terminal residue" evidence="13">
    <location>
        <position position="1"/>
    </location>
</feature>
<evidence type="ECO:0000256" key="10">
    <source>
        <dbReference type="ARBA" id="ARBA00049243"/>
    </source>
</evidence>
<dbReference type="AlphaFoldDB" id="A0A813D1X9"/>
<comment type="catalytic activity">
    <reaction evidence="10">
        <text>a primary alcohol + NAD(+) = an aldehyde + NADH + H(+)</text>
        <dbReference type="Rhea" id="RHEA:10736"/>
        <dbReference type="ChEBI" id="CHEBI:15378"/>
        <dbReference type="ChEBI" id="CHEBI:15734"/>
        <dbReference type="ChEBI" id="CHEBI:17478"/>
        <dbReference type="ChEBI" id="CHEBI:57540"/>
        <dbReference type="ChEBI" id="CHEBI:57945"/>
        <dbReference type="EC" id="1.1.1.1"/>
    </reaction>
</comment>